<keyword evidence="2" id="KW-0540">Nuclease</keyword>
<evidence type="ECO:0000313" key="5">
    <source>
        <dbReference type="EMBL" id="BCD86182.1"/>
    </source>
</evidence>
<sequence length="219" mass="24002">MTMRVVTIALFCLAPCIPLSALAGGQTRLPDPKAAVTQAFWQQLYPGAGTTLYCGKAFNGESGLLAASPVYPIKQIKSALRCVTDGQCKTANPQYPFMLADLHNLYPELARVELARRNALFGMVGDVPSKFGADCDLKASFQLVEPRDAAKGNVARAIFYMHIEYGLPIVGQVQMFKEWHRLDPVDAEERARNEQIAGLQGTRNRFIDDPGLVDTLIAD</sequence>
<evidence type="ECO:0000256" key="3">
    <source>
        <dbReference type="ARBA" id="ARBA00022801"/>
    </source>
</evidence>
<dbReference type="PANTHER" id="PTHR33607:SF2">
    <property type="entry name" value="ENDONUCLEASE-1"/>
    <property type="match status" value="1"/>
</dbReference>
<dbReference type="InterPro" id="IPR007346">
    <property type="entry name" value="Endonuclease-I"/>
</dbReference>
<gene>
    <name evidence="5" type="primary">endA_1</name>
    <name evidence="5" type="ORF">PSm6_25890</name>
</gene>
<dbReference type="EMBL" id="AP023081">
    <property type="protein sequence ID" value="BCD86182.1"/>
    <property type="molecule type" value="Genomic_DNA"/>
</dbReference>
<proteinExistence type="inferred from homology"/>
<keyword evidence="6" id="KW-1185">Reference proteome</keyword>
<evidence type="ECO:0000313" key="6">
    <source>
        <dbReference type="Proteomes" id="UP001064896"/>
    </source>
</evidence>
<dbReference type="PANTHER" id="PTHR33607">
    <property type="entry name" value="ENDONUCLEASE-1"/>
    <property type="match status" value="1"/>
</dbReference>
<feature type="signal peptide" evidence="4">
    <location>
        <begin position="1"/>
        <end position="23"/>
    </location>
</feature>
<keyword evidence="3" id="KW-0378">Hydrolase</keyword>
<dbReference type="Proteomes" id="UP001064896">
    <property type="component" value="Chromosome"/>
</dbReference>
<feature type="chain" id="PRO_5045114339" evidence="4">
    <location>
        <begin position="24"/>
        <end position="219"/>
    </location>
</feature>
<dbReference type="SUPFAM" id="SSF54060">
    <property type="entry name" value="His-Me finger endonucleases"/>
    <property type="match status" value="1"/>
</dbReference>
<keyword evidence="4" id="KW-0732">Signal</keyword>
<dbReference type="Pfam" id="PF04231">
    <property type="entry name" value="Endonuclease_1"/>
    <property type="match status" value="1"/>
</dbReference>
<accession>A0ABM7L9D3</accession>
<evidence type="ECO:0000256" key="2">
    <source>
        <dbReference type="ARBA" id="ARBA00022722"/>
    </source>
</evidence>
<comment type="similarity">
    <text evidence="1">Belongs to the EndA/NucM nuclease family.</text>
</comment>
<dbReference type="InterPro" id="IPR044925">
    <property type="entry name" value="His-Me_finger_sf"/>
</dbReference>
<name>A0ABM7L9D3_9PSED</name>
<organism evidence="5 6">
    <name type="scientific">Pseudomonas solani</name>
    <dbReference type="NCBI Taxonomy" id="2731552"/>
    <lineage>
        <taxon>Bacteria</taxon>
        <taxon>Pseudomonadati</taxon>
        <taxon>Pseudomonadota</taxon>
        <taxon>Gammaproteobacteria</taxon>
        <taxon>Pseudomonadales</taxon>
        <taxon>Pseudomonadaceae</taxon>
        <taxon>Pseudomonas</taxon>
    </lineage>
</organism>
<protein>
    <submittedName>
        <fullName evidence="5">Deoxyribonuclease</fullName>
    </submittedName>
</protein>
<evidence type="ECO:0000256" key="4">
    <source>
        <dbReference type="SAM" id="SignalP"/>
    </source>
</evidence>
<evidence type="ECO:0000256" key="1">
    <source>
        <dbReference type="ARBA" id="ARBA00006429"/>
    </source>
</evidence>
<reference evidence="5" key="1">
    <citation type="submission" date="2020-05" db="EMBL/GenBank/DDBJ databases">
        <title>Complete genome sequence of Pseudomonas sp. Sm006.</title>
        <authorList>
            <person name="Takeuchi K."/>
            <person name="Someya N."/>
        </authorList>
    </citation>
    <scope>NUCLEOTIDE SEQUENCE</scope>
    <source>
        <strain evidence="5">Sm006</strain>
    </source>
</reference>